<sequence length="245" mass="28272">MVLVHFSSIHPRHIALGQVWLGKDLHMDFYDGEFLNGKVRPLIIVVGHFAHDVGFLPLLVIPFNFNFRRRSTPEVYRSDGDLHADYCFAPILPHADVRSSRSSRFLDFSEKSLILYKSRILEFFFSGALAWQVNKIIKKNLLVFGRDRTGILPGFSPSCGFCLASFFYSVTRTTLHSTVRNHHEIIRFHFKGHPLQSQARISCPRYSFAALDIMIFGFTKHSCRAILFNLKWILPLNEAVEDTIW</sequence>
<reference evidence="1 2" key="1">
    <citation type="submission" date="2023-01" db="EMBL/GenBank/DDBJ databases">
        <authorList>
            <person name="Kreplak J."/>
        </authorList>
    </citation>
    <scope>NUCLEOTIDE SEQUENCE [LARGE SCALE GENOMIC DNA]</scope>
</reference>
<keyword evidence="2" id="KW-1185">Reference proteome</keyword>
<evidence type="ECO:0000313" key="1">
    <source>
        <dbReference type="EMBL" id="CAI8593813.1"/>
    </source>
</evidence>
<evidence type="ECO:0000313" key="2">
    <source>
        <dbReference type="Proteomes" id="UP001157006"/>
    </source>
</evidence>
<dbReference type="EMBL" id="OX451735">
    <property type="protein sequence ID" value="CAI8593813.1"/>
    <property type="molecule type" value="Genomic_DNA"/>
</dbReference>
<dbReference type="Proteomes" id="UP001157006">
    <property type="component" value="Chromosome 1S"/>
</dbReference>
<name>A0AAV0Z8I5_VICFA</name>
<dbReference type="AlphaFoldDB" id="A0AAV0Z8I5"/>
<proteinExistence type="predicted"/>
<protein>
    <submittedName>
        <fullName evidence="1">Uncharacterized protein</fullName>
    </submittedName>
</protein>
<gene>
    <name evidence="1" type="ORF">VFH_I110240</name>
</gene>
<organism evidence="1 2">
    <name type="scientific">Vicia faba</name>
    <name type="common">Broad bean</name>
    <name type="synonym">Faba vulgaris</name>
    <dbReference type="NCBI Taxonomy" id="3906"/>
    <lineage>
        <taxon>Eukaryota</taxon>
        <taxon>Viridiplantae</taxon>
        <taxon>Streptophyta</taxon>
        <taxon>Embryophyta</taxon>
        <taxon>Tracheophyta</taxon>
        <taxon>Spermatophyta</taxon>
        <taxon>Magnoliopsida</taxon>
        <taxon>eudicotyledons</taxon>
        <taxon>Gunneridae</taxon>
        <taxon>Pentapetalae</taxon>
        <taxon>rosids</taxon>
        <taxon>fabids</taxon>
        <taxon>Fabales</taxon>
        <taxon>Fabaceae</taxon>
        <taxon>Papilionoideae</taxon>
        <taxon>50 kb inversion clade</taxon>
        <taxon>NPAAA clade</taxon>
        <taxon>Hologalegina</taxon>
        <taxon>IRL clade</taxon>
        <taxon>Fabeae</taxon>
        <taxon>Vicia</taxon>
    </lineage>
</organism>
<accession>A0AAV0Z8I5</accession>